<dbReference type="PROSITE" id="PS51831">
    <property type="entry name" value="HD"/>
    <property type="match status" value="1"/>
</dbReference>
<reference evidence="2 3" key="1">
    <citation type="submission" date="2019-02" db="EMBL/GenBank/DDBJ databases">
        <title>Deep-cultivation of Planctomycetes and their phenomic and genomic characterization uncovers novel biology.</title>
        <authorList>
            <person name="Wiegand S."/>
            <person name="Jogler M."/>
            <person name="Boedeker C."/>
            <person name="Pinto D."/>
            <person name="Vollmers J."/>
            <person name="Rivas-Marin E."/>
            <person name="Kohn T."/>
            <person name="Peeters S.H."/>
            <person name="Heuer A."/>
            <person name="Rast P."/>
            <person name="Oberbeckmann S."/>
            <person name="Bunk B."/>
            <person name="Jeske O."/>
            <person name="Meyerdierks A."/>
            <person name="Storesund J.E."/>
            <person name="Kallscheuer N."/>
            <person name="Luecker S."/>
            <person name="Lage O.M."/>
            <person name="Pohl T."/>
            <person name="Merkel B.J."/>
            <person name="Hornburger P."/>
            <person name="Mueller R.-W."/>
            <person name="Bruemmer F."/>
            <person name="Labrenz M."/>
            <person name="Spormann A.M."/>
            <person name="Op den Camp H."/>
            <person name="Overmann J."/>
            <person name="Amann R."/>
            <person name="Jetten M.S.M."/>
            <person name="Mascher T."/>
            <person name="Medema M.H."/>
            <person name="Devos D.P."/>
            <person name="Kaster A.-K."/>
            <person name="Ovreas L."/>
            <person name="Rohde M."/>
            <person name="Galperin M.Y."/>
            <person name="Jogler C."/>
        </authorList>
    </citation>
    <scope>NUCLEOTIDE SEQUENCE [LARGE SCALE GENOMIC DNA]</scope>
    <source>
        <strain evidence="2 3">Q31a</strain>
    </source>
</reference>
<organism evidence="2 3">
    <name type="scientific">Aureliella helgolandensis</name>
    <dbReference type="NCBI Taxonomy" id="2527968"/>
    <lineage>
        <taxon>Bacteria</taxon>
        <taxon>Pseudomonadati</taxon>
        <taxon>Planctomycetota</taxon>
        <taxon>Planctomycetia</taxon>
        <taxon>Pirellulales</taxon>
        <taxon>Pirellulaceae</taxon>
        <taxon>Aureliella</taxon>
    </lineage>
</organism>
<dbReference type="AlphaFoldDB" id="A0A518GEV8"/>
<dbReference type="Proteomes" id="UP000318017">
    <property type="component" value="Chromosome"/>
</dbReference>
<evidence type="ECO:0000313" key="3">
    <source>
        <dbReference type="Proteomes" id="UP000318017"/>
    </source>
</evidence>
<dbReference type="Pfam" id="PF01966">
    <property type="entry name" value="HD"/>
    <property type="match status" value="1"/>
</dbReference>
<dbReference type="CDD" id="cd00077">
    <property type="entry name" value="HDc"/>
    <property type="match status" value="1"/>
</dbReference>
<dbReference type="PANTHER" id="PTHR11373">
    <property type="entry name" value="DEOXYNUCLEOSIDE TRIPHOSPHATE TRIPHOSPHOHYDROLASE"/>
    <property type="match status" value="1"/>
</dbReference>
<dbReference type="InterPro" id="IPR003607">
    <property type="entry name" value="HD/PDEase_dom"/>
</dbReference>
<dbReference type="PANTHER" id="PTHR11373:SF4">
    <property type="entry name" value="DEOXYNUCLEOSIDE TRIPHOSPHATE TRIPHOSPHOHYDROLASE SAMHD1"/>
    <property type="match status" value="1"/>
</dbReference>
<evidence type="ECO:0000313" key="2">
    <source>
        <dbReference type="EMBL" id="QDV27129.1"/>
    </source>
</evidence>
<accession>A0A518GEV8</accession>
<dbReference type="SUPFAM" id="SSF109604">
    <property type="entry name" value="HD-domain/PDEase-like"/>
    <property type="match status" value="1"/>
</dbReference>
<dbReference type="RefSeq" id="WP_145084039.1">
    <property type="nucleotide sequence ID" value="NZ_CP036298.1"/>
</dbReference>
<dbReference type="SMART" id="SM00471">
    <property type="entry name" value="HDc"/>
    <property type="match status" value="1"/>
</dbReference>
<proteinExistence type="predicted"/>
<protein>
    <submittedName>
        <fullName evidence="2">HD domain protein</fullName>
    </submittedName>
</protein>
<gene>
    <name evidence="2" type="ORF">Q31a_55160</name>
</gene>
<keyword evidence="3" id="KW-1185">Reference proteome</keyword>
<dbReference type="GO" id="GO:0008832">
    <property type="term" value="F:dGTPase activity"/>
    <property type="evidence" value="ECO:0007669"/>
    <property type="project" value="TreeGrafter"/>
</dbReference>
<dbReference type="EMBL" id="CP036298">
    <property type="protein sequence ID" value="QDV27129.1"/>
    <property type="molecule type" value="Genomic_DNA"/>
</dbReference>
<feature type="domain" description="HD" evidence="1">
    <location>
        <begin position="65"/>
        <end position="196"/>
    </location>
</feature>
<dbReference type="GO" id="GO:0006203">
    <property type="term" value="P:dGTP catabolic process"/>
    <property type="evidence" value="ECO:0007669"/>
    <property type="project" value="TreeGrafter"/>
</dbReference>
<name>A0A518GEV8_9BACT</name>
<evidence type="ECO:0000259" key="1">
    <source>
        <dbReference type="PROSITE" id="PS51831"/>
    </source>
</evidence>
<dbReference type="InterPro" id="IPR050135">
    <property type="entry name" value="dGTPase-like"/>
</dbReference>
<dbReference type="Gene3D" id="1.10.3210.10">
    <property type="entry name" value="Hypothetical protein af1432"/>
    <property type="match status" value="1"/>
</dbReference>
<dbReference type="InterPro" id="IPR006674">
    <property type="entry name" value="HD_domain"/>
</dbReference>
<dbReference type="OrthoDB" id="9803619at2"/>
<dbReference type="KEGG" id="ahel:Q31a_55160"/>
<sequence>MDAHQLENLSHDPVHGYIRFVAPQAGADNKVCERDVIDHPWVQRMRQIRQLQTAWWVFPTAEHSRFQHILGVMHLASAAVERLYDSLKEVDPSTPSKPYVDGLMRMAGLLHDVGHGPFGHFFDANFLSRFDLTHERLGALIIEQELGEHLAALRSSPLGEWPEEHALQATDIAWLIQRPGSGAPSLDTLSERPRWMHLLRSLFCGIYTIDNMDFVLRDAFMTGLNPRAFDLQRILHYSSFTPSGLTIHERGMPALVHFLSMKAELFRSVYFHRTVRAIDLELAELFQESGSYLFPGDPREYLTEYLQLTEFSLLTDVRRWHASPDPKLAKIGRRWLDWLGRRVRWTMVCQRNLSFEEGQSENSSVFSSSSILAACLRDQLPAEFREVQFRVDLARHIHRPHTVGAAAGMNFYYESSTDKVRALTTHGLYRRLPISHTIARVYTQDGECETIFSNIMEKLIGAPGDDDLTNM</sequence>